<reference evidence="1" key="1">
    <citation type="submission" date="2020-04" db="EMBL/GenBank/DDBJ databases">
        <authorList>
            <person name="Chiriac C."/>
            <person name="Salcher M."/>
            <person name="Ghai R."/>
            <person name="Kavagutti S V."/>
        </authorList>
    </citation>
    <scope>NUCLEOTIDE SEQUENCE</scope>
</reference>
<proteinExistence type="predicted"/>
<protein>
    <submittedName>
        <fullName evidence="1">Uncharacterized protein</fullName>
    </submittedName>
</protein>
<accession>A0A6J5NXK3</accession>
<dbReference type="EMBL" id="LR796724">
    <property type="protein sequence ID" value="CAB4161775.1"/>
    <property type="molecule type" value="Genomic_DNA"/>
</dbReference>
<evidence type="ECO:0000313" key="1">
    <source>
        <dbReference type="EMBL" id="CAB4161775.1"/>
    </source>
</evidence>
<organism evidence="1">
    <name type="scientific">uncultured Caudovirales phage</name>
    <dbReference type="NCBI Taxonomy" id="2100421"/>
    <lineage>
        <taxon>Viruses</taxon>
        <taxon>Duplodnaviria</taxon>
        <taxon>Heunggongvirae</taxon>
        <taxon>Uroviricota</taxon>
        <taxon>Caudoviricetes</taxon>
        <taxon>Peduoviridae</taxon>
        <taxon>Maltschvirus</taxon>
        <taxon>Maltschvirus maltsch</taxon>
    </lineage>
</organism>
<gene>
    <name evidence="1" type="ORF">UFOVP776_38</name>
</gene>
<sequence length="58" mass="6399">MKPTSIRMDSPDPTKNGDKFSINVKIANVGNPPYRKIECSGTYDKKTVDAILTLMGLK</sequence>
<name>A0A6J5NXK3_9CAUD</name>